<gene>
    <name evidence="6" type="ORF">SMTD_LOCUS2815</name>
</gene>
<dbReference type="GO" id="GO:0008521">
    <property type="term" value="F:acetyl-CoA transmembrane transporter activity"/>
    <property type="evidence" value="ECO:0007669"/>
    <property type="project" value="InterPro"/>
</dbReference>
<keyword evidence="7" id="KW-1185">Reference proteome</keyword>
<sequence>MLKAFSYSLLLATLSVPLIYFAPYFKISNQIHSIIRNNHTLEESAPILESTTTHTSFSWLFYGIMICHLAIYSVFSTVMFITQVSFHAKISDPAIGGTYMTLLNTAANLG</sequence>
<comment type="subcellular location">
    <subcellularLocation>
        <location evidence="1">Membrane</location>
        <topology evidence="1">Multi-pass membrane protein</topology>
    </subcellularLocation>
</comment>
<dbReference type="Proteomes" id="UP000269396">
    <property type="component" value="Unassembled WGS sequence"/>
</dbReference>
<organism evidence="6 7">
    <name type="scientific">Schistosoma mattheei</name>
    <dbReference type="NCBI Taxonomy" id="31246"/>
    <lineage>
        <taxon>Eukaryota</taxon>
        <taxon>Metazoa</taxon>
        <taxon>Spiralia</taxon>
        <taxon>Lophotrochozoa</taxon>
        <taxon>Platyhelminthes</taxon>
        <taxon>Trematoda</taxon>
        <taxon>Digenea</taxon>
        <taxon>Strigeidida</taxon>
        <taxon>Schistosomatoidea</taxon>
        <taxon>Schistosomatidae</taxon>
        <taxon>Schistosoma</taxon>
    </lineage>
</organism>
<accession>A0A3P7ZZI9</accession>
<dbReference type="GO" id="GO:0035348">
    <property type="term" value="P:acetyl-CoA transmembrane transport"/>
    <property type="evidence" value="ECO:0007669"/>
    <property type="project" value="InterPro"/>
</dbReference>
<protein>
    <submittedName>
        <fullName evidence="6">Uncharacterized protein</fullName>
    </submittedName>
</protein>
<name>A0A3P7ZZI9_9TREM</name>
<evidence type="ECO:0000313" key="7">
    <source>
        <dbReference type="Proteomes" id="UP000269396"/>
    </source>
</evidence>
<keyword evidence="3 5" id="KW-1133">Transmembrane helix</keyword>
<dbReference type="GO" id="GO:0016020">
    <property type="term" value="C:membrane"/>
    <property type="evidence" value="ECO:0007669"/>
    <property type="project" value="UniProtKB-SubCell"/>
</dbReference>
<dbReference type="Pfam" id="PF13000">
    <property type="entry name" value="Acatn"/>
    <property type="match status" value="1"/>
</dbReference>
<dbReference type="PANTHER" id="PTHR12778">
    <property type="entry name" value="SOLUTE CARRIER FAMILY 33 ACETYL-COA TRANSPORTER -RELATED"/>
    <property type="match status" value="1"/>
</dbReference>
<evidence type="ECO:0000256" key="3">
    <source>
        <dbReference type="ARBA" id="ARBA00022989"/>
    </source>
</evidence>
<dbReference type="AlphaFoldDB" id="A0A3P7ZZI9"/>
<evidence type="ECO:0000256" key="4">
    <source>
        <dbReference type="ARBA" id="ARBA00023136"/>
    </source>
</evidence>
<reference evidence="6 7" key="1">
    <citation type="submission" date="2018-11" db="EMBL/GenBank/DDBJ databases">
        <authorList>
            <consortium name="Pathogen Informatics"/>
        </authorList>
    </citation>
    <scope>NUCLEOTIDE SEQUENCE [LARGE SCALE GENOMIC DNA]</scope>
    <source>
        <strain>Denwood</strain>
        <strain evidence="7">Zambia</strain>
    </source>
</reference>
<evidence type="ECO:0000256" key="2">
    <source>
        <dbReference type="ARBA" id="ARBA00022692"/>
    </source>
</evidence>
<dbReference type="InterPro" id="IPR004752">
    <property type="entry name" value="AmpG_permease/AT-1"/>
</dbReference>
<keyword evidence="4 5" id="KW-0472">Membrane</keyword>
<evidence type="ECO:0000256" key="1">
    <source>
        <dbReference type="ARBA" id="ARBA00004141"/>
    </source>
</evidence>
<evidence type="ECO:0000313" key="6">
    <source>
        <dbReference type="EMBL" id="VDO89747.1"/>
    </source>
</evidence>
<feature type="transmembrane region" description="Helical" evidence="5">
    <location>
        <begin position="59"/>
        <end position="81"/>
    </location>
</feature>
<dbReference type="InterPro" id="IPR024371">
    <property type="entry name" value="AcetylCoA_trans_1-like"/>
</dbReference>
<proteinExistence type="predicted"/>
<keyword evidence="2 5" id="KW-0812">Transmembrane</keyword>
<dbReference type="EMBL" id="UZAL01004264">
    <property type="protein sequence ID" value="VDO89747.1"/>
    <property type="molecule type" value="Genomic_DNA"/>
</dbReference>
<dbReference type="PANTHER" id="PTHR12778:SF9">
    <property type="entry name" value="ACETYL-COENZYME A TRANSPORTER 1"/>
    <property type="match status" value="1"/>
</dbReference>
<evidence type="ECO:0000256" key="5">
    <source>
        <dbReference type="SAM" id="Phobius"/>
    </source>
</evidence>